<dbReference type="FunFam" id="3.40.50.720:FF:000033">
    <property type="entry name" value="Adenylyltransferase and sulfurtransferase MOCS3"/>
    <property type="match status" value="1"/>
</dbReference>
<evidence type="ECO:0000256" key="8">
    <source>
        <dbReference type="ARBA" id="ARBA00066884"/>
    </source>
</evidence>
<dbReference type="PANTHER" id="PTHR10953:SF102">
    <property type="entry name" value="ADENYLYLTRANSFERASE AND SULFURTRANSFERASE MOCS3"/>
    <property type="match status" value="1"/>
</dbReference>
<evidence type="ECO:0000256" key="9">
    <source>
        <dbReference type="ARBA" id="ARBA00073635"/>
    </source>
</evidence>
<comment type="subunit">
    <text evidence="7">Homodimer. Forms a stable heterotetrameric complex of 2 MoeB and 2 MoaD during adenylation of MoaD.</text>
</comment>
<comment type="similarity">
    <text evidence="1">Belongs to the HesA/MoeB/ThiF family.</text>
</comment>
<dbReference type="Gene3D" id="3.40.50.720">
    <property type="entry name" value="NAD(P)-binding Rossmann-like Domain"/>
    <property type="match status" value="1"/>
</dbReference>
<dbReference type="CDD" id="cd00757">
    <property type="entry name" value="ThiF_MoeB_HesA_family"/>
    <property type="match status" value="1"/>
</dbReference>
<keyword evidence="3" id="KW-0547">Nucleotide-binding</keyword>
<comment type="caution">
    <text evidence="14">The sequence shown here is derived from an EMBL/GenBank/DDBJ whole genome shotgun (WGS) entry which is preliminary data.</text>
</comment>
<dbReference type="GO" id="GO:0004792">
    <property type="term" value="F:thiosulfate-cyanide sulfurtransferase activity"/>
    <property type="evidence" value="ECO:0007669"/>
    <property type="project" value="TreeGrafter"/>
</dbReference>
<feature type="domain" description="THIF-type NAD/FAD binding fold" evidence="13">
    <location>
        <begin position="10"/>
        <end position="249"/>
    </location>
</feature>
<evidence type="ECO:0000259" key="13">
    <source>
        <dbReference type="Pfam" id="PF00899"/>
    </source>
</evidence>
<dbReference type="InterPro" id="IPR045886">
    <property type="entry name" value="ThiF/MoeB/HesA"/>
</dbReference>
<evidence type="ECO:0000256" key="3">
    <source>
        <dbReference type="ARBA" id="ARBA00022741"/>
    </source>
</evidence>
<dbReference type="InterPro" id="IPR035985">
    <property type="entry name" value="Ubiquitin-activating_enz"/>
</dbReference>
<dbReference type="AlphaFoldDB" id="A0A4R9GRM1"/>
<gene>
    <name evidence="14" type="ORF">EHO61_02925</name>
</gene>
<keyword evidence="4" id="KW-0067">ATP-binding</keyword>
<evidence type="ECO:0000256" key="6">
    <source>
        <dbReference type="ARBA" id="ARBA00055169"/>
    </source>
</evidence>
<evidence type="ECO:0000256" key="2">
    <source>
        <dbReference type="ARBA" id="ARBA00022679"/>
    </source>
</evidence>
<evidence type="ECO:0000313" key="14">
    <source>
        <dbReference type="EMBL" id="TGK20836.1"/>
    </source>
</evidence>
<keyword evidence="15" id="KW-1185">Reference proteome</keyword>
<sequence>MLSPEELSRYSRNILLDEVRRAGQEKLKSSKICIIGAGGLGSPALFYLSAAGVGNITIIDSDEVDTTNLQRQILFRHSDIGAKKAEIASRNSRELNPFVQITSHAVRLSSGNADSLLQDFDLVLEGSDNFGTKFLVNDSCVRSKIPFLTAGVLRFEGMVMGVRPGVDACFRCVYESEPPPESVPSCSEAGVIGSVAGLIGCVQATEAIKFLLEFPNGPDSGLFGNMIQVETKSMDFRKIRLERRSDCPCCS</sequence>
<dbReference type="GO" id="GO:0061605">
    <property type="term" value="F:molybdopterin-synthase adenylyltransferase activity"/>
    <property type="evidence" value="ECO:0007669"/>
    <property type="project" value="UniProtKB-EC"/>
</dbReference>
<proteinExistence type="inferred from homology"/>
<dbReference type="EMBL" id="RQEV01000003">
    <property type="protein sequence ID" value="TGK20836.1"/>
    <property type="molecule type" value="Genomic_DNA"/>
</dbReference>
<accession>A0A4R9GRM1</accession>
<evidence type="ECO:0000256" key="12">
    <source>
        <dbReference type="ARBA" id="ARBA00078531"/>
    </source>
</evidence>
<evidence type="ECO:0000256" key="10">
    <source>
        <dbReference type="ARBA" id="ARBA00075110"/>
    </source>
</evidence>
<organism evidence="14 15">
    <name type="scientific">Leptospira fluminis</name>
    <dbReference type="NCBI Taxonomy" id="2484979"/>
    <lineage>
        <taxon>Bacteria</taxon>
        <taxon>Pseudomonadati</taxon>
        <taxon>Spirochaetota</taxon>
        <taxon>Spirochaetia</taxon>
        <taxon>Leptospirales</taxon>
        <taxon>Leptospiraceae</taxon>
        <taxon>Leptospira</taxon>
    </lineage>
</organism>
<dbReference type="Proteomes" id="UP000297855">
    <property type="component" value="Unassembled WGS sequence"/>
</dbReference>
<dbReference type="RefSeq" id="WP_135812134.1">
    <property type="nucleotide sequence ID" value="NZ_RQEV01000003.1"/>
</dbReference>
<name>A0A4R9GRM1_9LEPT</name>
<comment type="function">
    <text evidence="6">Catalyzes the adenylation by ATP of the carboxyl group of the C-terminal glycine of sulfur carrier protein MoaD.</text>
</comment>
<dbReference type="SUPFAM" id="SSF69572">
    <property type="entry name" value="Activating enzymes of the ubiquitin-like proteins"/>
    <property type="match status" value="1"/>
</dbReference>
<dbReference type="Pfam" id="PF00899">
    <property type="entry name" value="ThiF"/>
    <property type="match status" value="1"/>
</dbReference>
<dbReference type="EC" id="2.7.7.80" evidence="8"/>
<dbReference type="InterPro" id="IPR000594">
    <property type="entry name" value="ThiF_NAD_FAD-bd"/>
</dbReference>
<keyword evidence="2" id="KW-0808">Transferase</keyword>
<evidence type="ECO:0000256" key="11">
    <source>
        <dbReference type="ARBA" id="ARBA00075328"/>
    </source>
</evidence>
<evidence type="ECO:0000256" key="1">
    <source>
        <dbReference type="ARBA" id="ARBA00009919"/>
    </source>
</evidence>
<reference evidence="14" key="1">
    <citation type="journal article" date="2019" name="PLoS Negl. Trop. Dis.">
        <title>Revisiting the worldwide diversity of Leptospira species in the environment.</title>
        <authorList>
            <person name="Vincent A.T."/>
            <person name="Schiettekatte O."/>
            <person name="Bourhy P."/>
            <person name="Veyrier F.J."/>
            <person name="Picardeau M."/>
        </authorList>
    </citation>
    <scope>NUCLEOTIDE SEQUENCE [LARGE SCALE GENOMIC DNA]</scope>
    <source>
        <strain evidence="14">SCS5</strain>
    </source>
</reference>
<evidence type="ECO:0000256" key="7">
    <source>
        <dbReference type="ARBA" id="ARBA00063809"/>
    </source>
</evidence>
<dbReference type="GO" id="GO:0008146">
    <property type="term" value="F:sulfotransferase activity"/>
    <property type="evidence" value="ECO:0007669"/>
    <property type="project" value="TreeGrafter"/>
</dbReference>
<dbReference type="GO" id="GO:0005829">
    <property type="term" value="C:cytosol"/>
    <property type="evidence" value="ECO:0007669"/>
    <property type="project" value="TreeGrafter"/>
</dbReference>
<dbReference type="PANTHER" id="PTHR10953">
    <property type="entry name" value="UBIQUITIN-ACTIVATING ENZYME E1"/>
    <property type="match status" value="1"/>
</dbReference>
<dbReference type="GO" id="GO:0005524">
    <property type="term" value="F:ATP binding"/>
    <property type="evidence" value="ECO:0007669"/>
    <property type="project" value="UniProtKB-KW"/>
</dbReference>
<evidence type="ECO:0000256" key="5">
    <source>
        <dbReference type="ARBA" id="ARBA00052218"/>
    </source>
</evidence>
<dbReference type="GO" id="GO:0008641">
    <property type="term" value="F:ubiquitin-like modifier activating enzyme activity"/>
    <property type="evidence" value="ECO:0007669"/>
    <property type="project" value="InterPro"/>
</dbReference>
<protein>
    <recommendedName>
        <fullName evidence="9">Molybdopterin-synthase adenylyltransferase</fullName>
        <ecNumber evidence="8">2.7.7.80</ecNumber>
    </recommendedName>
    <alternativeName>
        <fullName evidence="12">MoaD protein adenylase</fullName>
    </alternativeName>
    <alternativeName>
        <fullName evidence="10">Molybdopterin-converting factor subunit 1 adenylase</fullName>
    </alternativeName>
    <alternativeName>
        <fullName evidence="11">Sulfur carrier protein MoaD adenylyltransferase</fullName>
    </alternativeName>
</protein>
<comment type="catalytic activity">
    <reaction evidence="5">
        <text>[molybdopterin-synthase sulfur-carrier protein]-C-terminal Gly-Gly + ATP + H(+) = [molybdopterin-synthase sulfur-carrier protein]-C-terminal Gly-Gly-AMP + diphosphate</text>
        <dbReference type="Rhea" id="RHEA:43616"/>
        <dbReference type="Rhea" id="RHEA-COMP:12159"/>
        <dbReference type="Rhea" id="RHEA-COMP:12202"/>
        <dbReference type="ChEBI" id="CHEBI:15378"/>
        <dbReference type="ChEBI" id="CHEBI:30616"/>
        <dbReference type="ChEBI" id="CHEBI:33019"/>
        <dbReference type="ChEBI" id="CHEBI:90618"/>
        <dbReference type="ChEBI" id="CHEBI:90778"/>
        <dbReference type="EC" id="2.7.7.80"/>
    </reaction>
</comment>
<evidence type="ECO:0000313" key="15">
    <source>
        <dbReference type="Proteomes" id="UP000297855"/>
    </source>
</evidence>
<dbReference type="OrthoDB" id="9804286at2"/>
<evidence type="ECO:0000256" key="4">
    <source>
        <dbReference type="ARBA" id="ARBA00022840"/>
    </source>
</evidence>